<keyword evidence="1" id="KW-0812">Transmembrane</keyword>
<name>A0A8C0V7L1_CYACU</name>
<accession>A0A8C0V7L1</accession>
<keyword evidence="1" id="KW-0472">Membrane</keyword>
<reference evidence="2" key="1">
    <citation type="submission" date="2025-08" db="UniProtKB">
        <authorList>
            <consortium name="Ensembl"/>
        </authorList>
    </citation>
    <scope>IDENTIFICATION</scope>
</reference>
<dbReference type="Proteomes" id="UP000694410">
    <property type="component" value="Unplaced"/>
</dbReference>
<protein>
    <submittedName>
        <fullName evidence="2">Uncharacterized protein</fullName>
    </submittedName>
</protein>
<feature type="transmembrane region" description="Helical" evidence="1">
    <location>
        <begin position="81"/>
        <end position="103"/>
    </location>
</feature>
<evidence type="ECO:0000256" key="1">
    <source>
        <dbReference type="SAM" id="Phobius"/>
    </source>
</evidence>
<keyword evidence="3" id="KW-1185">Reference proteome</keyword>
<dbReference type="Ensembl" id="ENSCCET00000029931.1">
    <property type="protein sequence ID" value="ENSCCEP00000019707.1"/>
    <property type="gene ID" value="ENSCCEG00000017879.1"/>
</dbReference>
<reference evidence="2" key="2">
    <citation type="submission" date="2025-09" db="UniProtKB">
        <authorList>
            <consortium name="Ensembl"/>
        </authorList>
    </citation>
    <scope>IDENTIFICATION</scope>
</reference>
<evidence type="ECO:0000313" key="2">
    <source>
        <dbReference type="Ensembl" id="ENSCCEP00000019707.1"/>
    </source>
</evidence>
<keyword evidence="1" id="KW-1133">Transmembrane helix</keyword>
<sequence>MQLPADVALYPLYREGGDIFFCKCRGGISFSFQVGGPGTEGFALGLGVQTPPSVCSADATVVPQRPQGKASSGSRGEKSGVWWPLSLFLLSDAFLAFLVAVCCV</sequence>
<organism evidence="2 3">
    <name type="scientific">Cyanistes caeruleus</name>
    <name type="common">Eurasian blue tit</name>
    <name type="synonym">Parus caeruleus</name>
    <dbReference type="NCBI Taxonomy" id="156563"/>
    <lineage>
        <taxon>Eukaryota</taxon>
        <taxon>Metazoa</taxon>
        <taxon>Chordata</taxon>
        <taxon>Craniata</taxon>
        <taxon>Vertebrata</taxon>
        <taxon>Euteleostomi</taxon>
        <taxon>Archelosauria</taxon>
        <taxon>Archosauria</taxon>
        <taxon>Dinosauria</taxon>
        <taxon>Saurischia</taxon>
        <taxon>Theropoda</taxon>
        <taxon>Coelurosauria</taxon>
        <taxon>Aves</taxon>
        <taxon>Neognathae</taxon>
        <taxon>Neoaves</taxon>
        <taxon>Telluraves</taxon>
        <taxon>Australaves</taxon>
        <taxon>Passeriformes</taxon>
        <taxon>Paridae</taxon>
        <taxon>Cyanistes</taxon>
    </lineage>
</organism>
<dbReference type="AlphaFoldDB" id="A0A8C0V7L1"/>
<proteinExistence type="predicted"/>
<evidence type="ECO:0000313" key="3">
    <source>
        <dbReference type="Proteomes" id="UP000694410"/>
    </source>
</evidence>